<dbReference type="Proteomes" id="UP001597286">
    <property type="component" value="Unassembled WGS sequence"/>
</dbReference>
<feature type="domain" description="HTH tetR-type" evidence="3">
    <location>
        <begin position="6"/>
        <end position="66"/>
    </location>
</feature>
<dbReference type="Gene3D" id="1.10.10.60">
    <property type="entry name" value="Homeodomain-like"/>
    <property type="match status" value="1"/>
</dbReference>
<keyword evidence="1 2" id="KW-0238">DNA-binding</keyword>
<comment type="caution">
    <text evidence="4">The sequence shown here is derived from an EMBL/GenBank/DDBJ whole genome shotgun (WGS) entry which is preliminary data.</text>
</comment>
<evidence type="ECO:0000256" key="2">
    <source>
        <dbReference type="PROSITE-ProRule" id="PRU00335"/>
    </source>
</evidence>
<accession>A0ABW4P4W4</accession>
<gene>
    <name evidence="4" type="ORF">ACFSJG_14705</name>
</gene>
<dbReference type="EMBL" id="JBHUFB010000010">
    <property type="protein sequence ID" value="MFD1813470.1"/>
    <property type="molecule type" value="Genomic_DNA"/>
</dbReference>
<dbReference type="SUPFAM" id="SSF46689">
    <property type="entry name" value="Homeodomain-like"/>
    <property type="match status" value="1"/>
</dbReference>
<dbReference type="PROSITE" id="PS50977">
    <property type="entry name" value="HTH_TETR_2"/>
    <property type="match status" value="1"/>
</dbReference>
<organism evidence="4 5">
    <name type="scientific">Rhodococcus gannanensis</name>
    <dbReference type="NCBI Taxonomy" id="1960308"/>
    <lineage>
        <taxon>Bacteria</taxon>
        <taxon>Bacillati</taxon>
        <taxon>Actinomycetota</taxon>
        <taxon>Actinomycetes</taxon>
        <taxon>Mycobacteriales</taxon>
        <taxon>Nocardiaceae</taxon>
        <taxon>Rhodococcus</taxon>
    </lineage>
</organism>
<feature type="DNA-binding region" description="H-T-H motif" evidence="2">
    <location>
        <begin position="29"/>
        <end position="48"/>
    </location>
</feature>
<dbReference type="InterPro" id="IPR001647">
    <property type="entry name" value="HTH_TetR"/>
</dbReference>
<dbReference type="InterPro" id="IPR009057">
    <property type="entry name" value="Homeodomain-like_sf"/>
</dbReference>
<evidence type="ECO:0000313" key="5">
    <source>
        <dbReference type="Proteomes" id="UP001597286"/>
    </source>
</evidence>
<dbReference type="RefSeq" id="WP_378485925.1">
    <property type="nucleotide sequence ID" value="NZ_JBHUFB010000010.1"/>
</dbReference>
<evidence type="ECO:0000313" key="4">
    <source>
        <dbReference type="EMBL" id="MFD1813470.1"/>
    </source>
</evidence>
<sequence>MLDDSDRFRLHVVSEALRLFSAQGYLATSVDEIAGAAGISRRTFFRQFRSKEDVVFADHEILLQQASEYLAEDHADPWNAVCEAATIVFERFAEWNDVASRRYEVMHEVPVLRDREIVTSNRYERLFVDYLRRALPDAPDLAVVQFAASVIATHNYLLRRMVRDGVDTTSAQLRTALAEIRRGAAPSGAGSGVASDDEGDVVVAVFPRGTAPDRVADVVRRHLGALG</sequence>
<protein>
    <submittedName>
        <fullName evidence="4">TetR family transcriptional regulator</fullName>
    </submittedName>
</protein>
<proteinExistence type="predicted"/>
<reference evidence="5" key="1">
    <citation type="journal article" date="2019" name="Int. J. Syst. Evol. Microbiol.">
        <title>The Global Catalogue of Microorganisms (GCM) 10K type strain sequencing project: providing services to taxonomists for standard genome sequencing and annotation.</title>
        <authorList>
            <consortium name="The Broad Institute Genomics Platform"/>
            <consortium name="The Broad Institute Genome Sequencing Center for Infectious Disease"/>
            <person name="Wu L."/>
            <person name="Ma J."/>
        </authorList>
    </citation>
    <scope>NUCLEOTIDE SEQUENCE [LARGE SCALE GENOMIC DNA]</scope>
    <source>
        <strain evidence="5">DT72</strain>
    </source>
</reference>
<dbReference type="Pfam" id="PF00440">
    <property type="entry name" value="TetR_N"/>
    <property type="match status" value="1"/>
</dbReference>
<dbReference type="PANTHER" id="PTHR30055:SF226">
    <property type="entry name" value="HTH-TYPE TRANSCRIPTIONAL REGULATOR PKSA"/>
    <property type="match status" value="1"/>
</dbReference>
<evidence type="ECO:0000259" key="3">
    <source>
        <dbReference type="PROSITE" id="PS50977"/>
    </source>
</evidence>
<dbReference type="InterPro" id="IPR050109">
    <property type="entry name" value="HTH-type_TetR-like_transc_reg"/>
</dbReference>
<name>A0ABW4P4W4_9NOCA</name>
<dbReference type="PRINTS" id="PR00455">
    <property type="entry name" value="HTHTETR"/>
</dbReference>
<dbReference type="Gene3D" id="1.10.357.10">
    <property type="entry name" value="Tetracycline Repressor, domain 2"/>
    <property type="match status" value="1"/>
</dbReference>
<keyword evidence="5" id="KW-1185">Reference proteome</keyword>
<dbReference type="PANTHER" id="PTHR30055">
    <property type="entry name" value="HTH-TYPE TRANSCRIPTIONAL REGULATOR RUTR"/>
    <property type="match status" value="1"/>
</dbReference>
<evidence type="ECO:0000256" key="1">
    <source>
        <dbReference type="ARBA" id="ARBA00023125"/>
    </source>
</evidence>